<accession>A0A3B7R2C4</accession>
<dbReference type="EMBL" id="CP032317">
    <property type="protein sequence ID" value="AYA38165.1"/>
    <property type="molecule type" value="Genomic_DNA"/>
</dbReference>
<proteinExistence type="predicted"/>
<evidence type="ECO:0008006" key="4">
    <source>
        <dbReference type="Google" id="ProtNLM"/>
    </source>
</evidence>
<evidence type="ECO:0000256" key="1">
    <source>
        <dbReference type="SAM" id="SignalP"/>
    </source>
</evidence>
<gene>
    <name evidence="2" type="ORF">D3Y59_14630</name>
</gene>
<name>A0A3B7R2C4_9BACT</name>
<dbReference type="Proteomes" id="UP000262802">
    <property type="component" value="Chromosome"/>
</dbReference>
<feature type="signal peptide" evidence="1">
    <location>
        <begin position="1"/>
        <end position="21"/>
    </location>
</feature>
<sequence length="157" mass="17381">MKKARLLYYSTLLVAGCTFTACEDDAELPNKTDLLTGKDWKMTAASVTPGIPDGNGGTIRDVYARYPSCRQDDLLRFETPSTLKELSGPSMCTGDVASKTGTWSFSSDQKQLYLVRQGKSTTDDFSVDELTSSSMRLKTTERSNGVDYTFTYTYAKQ</sequence>
<dbReference type="KEGG" id="hyh:D3Y59_14630"/>
<organism evidence="2 3">
    <name type="scientific">Hymenobacter oligotrophus</name>
    <dbReference type="NCBI Taxonomy" id="2319843"/>
    <lineage>
        <taxon>Bacteria</taxon>
        <taxon>Pseudomonadati</taxon>
        <taxon>Bacteroidota</taxon>
        <taxon>Cytophagia</taxon>
        <taxon>Cytophagales</taxon>
        <taxon>Hymenobacteraceae</taxon>
        <taxon>Hymenobacter</taxon>
    </lineage>
</organism>
<reference evidence="2 3" key="1">
    <citation type="submission" date="2018-09" db="EMBL/GenBank/DDBJ databases">
        <title>Hymenobacter medium sp. nov., isolated from R2A medium.</title>
        <authorList>
            <person name="Yingchao G."/>
        </authorList>
    </citation>
    <scope>NUCLEOTIDE SEQUENCE [LARGE SCALE GENOMIC DNA]</scope>
    <source>
        <strain evidence="3">sh-6</strain>
    </source>
</reference>
<dbReference type="PROSITE" id="PS51257">
    <property type="entry name" value="PROKAR_LIPOPROTEIN"/>
    <property type="match status" value="1"/>
</dbReference>
<protein>
    <recommendedName>
        <fullName evidence="4">Lipocalin-like domain-containing protein</fullName>
    </recommendedName>
</protein>
<feature type="chain" id="PRO_5017753671" description="Lipocalin-like domain-containing protein" evidence="1">
    <location>
        <begin position="22"/>
        <end position="157"/>
    </location>
</feature>
<dbReference type="RefSeq" id="WP_119445716.1">
    <property type="nucleotide sequence ID" value="NZ_CP032317.1"/>
</dbReference>
<evidence type="ECO:0000313" key="2">
    <source>
        <dbReference type="EMBL" id="AYA38165.1"/>
    </source>
</evidence>
<dbReference type="OrthoDB" id="882093at2"/>
<keyword evidence="1" id="KW-0732">Signal</keyword>
<keyword evidence="3" id="KW-1185">Reference proteome</keyword>
<dbReference type="AlphaFoldDB" id="A0A3B7R2C4"/>
<evidence type="ECO:0000313" key="3">
    <source>
        <dbReference type="Proteomes" id="UP000262802"/>
    </source>
</evidence>